<proteinExistence type="predicted"/>
<gene>
    <name evidence="1" type="ORF">DUI87_05927</name>
</gene>
<accession>A0A3M0KX05</accession>
<sequence length="179" mass="19983">MDEVNAETPEHERALKSKVLLLESSETLENKCPGAKRYTWIRKGARAYLQQQNLIETSTASIPVDTLGSLIPEKCSLAILIINISSADIFGCLILLSREAETNRDHSVAVLTRASQRSSPTRCGDGTRHINPSYHAIAEIGQVPLGEFMMATPHDILFFYMLDDDLQKDLFHHLFKSEG</sequence>
<reference evidence="1 2" key="1">
    <citation type="submission" date="2018-07" db="EMBL/GenBank/DDBJ databases">
        <title>A high quality draft genome assembly of the barn swallow (H. rustica rustica).</title>
        <authorList>
            <person name="Formenti G."/>
            <person name="Chiara M."/>
            <person name="Poveda L."/>
            <person name="Francoijs K.-J."/>
            <person name="Bonisoli-Alquati A."/>
            <person name="Canova L."/>
            <person name="Gianfranceschi L."/>
            <person name="Horner D.S."/>
            <person name="Saino N."/>
        </authorList>
    </citation>
    <scope>NUCLEOTIDE SEQUENCE [LARGE SCALE GENOMIC DNA]</scope>
    <source>
        <strain evidence="1">Chelidonia</strain>
        <tissue evidence="1">Blood</tissue>
    </source>
</reference>
<evidence type="ECO:0000313" key="1">
    <source>
        <dbReference type="EMBL" id="RMC17346.1"/>
    </source>
</evidence>
<organism evidence="1 2">
    <name type="scientific">Hirundo rustica rustica</name>
    <dbReference type="NCBI Taxonomy" id="333673"/>
    <lineage>
        <taxon>Eukaryota</taxon>
        <taxon>Metazoa</taxon>
        <taxon>Chordata</taxon>
        <taxon>Craniata</taxon>
        <taxon>Vertebrata</taxon>
        <taxon>Euteleostomi</taxon>
        <taxon>Archelosauria</taxon>
        <taxon>Archosauria</taxon>
        <taxon>Dinosauria</taxon>
        <taxon>Saurischia</taxon>
        <taxon>Theropoda</taxon>
        <taxon>Coelurosauria</taxon>
        <taxon>Aves</taxon>
        <taxon>Neognathae</taxon>
        <taxon>Neoaves</taxon>
        <taxon>Telluraves</taxon>
        <taxon>Australaves</taxon>
        <taxon>Passeriformes</taxon>
        <taxon>Sylvioidea</taxon>
        <taxon>Hirundinidae</taxon>
        <taxon>Hirundo</taxon>
    </lineage>
</organism>
<dbReference type="Proteomes" id="UP000269221">
    <property type="component" value="Unassembled WGS sequence"/>
</dbReference>
<dbReference type="AlphaFoldDB" id="A0A3M0KX05"/>
<name>A0A3M0KX05_HIRRU</name>
<keyword evidence="2" id="KW-1185">Reference proteome</keyword>
<protein>
    <submittedName>
        <fullName evidence="1">Uncharacterized protein</fullName>
    </submittedName>
</protein>
<dbReference type="EMBL" id="QRBI01000099">
    <property type="protein sequence ID" value="RMC17346.1"/>
    <property type="molecule type" value="Genomic_DNA"/>
</dbReference>
<evidence type="ECO:0000313" key="2">
    <source>
        <dbReference type="Proteomes" id="UP000269221"/>
    </source>
</evidence>
<comment type="caution">
    <text evidence="1">The sequence shown here is derived from an EMBL/GenBank/DDBJ whole genome shotgun (WGS) entry which is preliminary data.</text>
</comment>